<dbReference type="AlphaFoldDB" id="A0A0S4QFF3"/>
<organism evidence="4 5">
    <name type="scientific">Parafrankia irregularis</name>
    <dbReference type="NCBI Taxonomy" id="795642"/>
    <lineage>
        <taxon>Bacteria</taxon>
        <taxon>Bacillati</taxon>
        <taxon>Actinomycetota</taxon>
        <taxon>Actinomycetes</taxon>
        <taxon>Frankiales</taxon>
        <taxon>Frankiaceae</taxon>
        <taxon>Parafrankia</taxon>
    </lineage>
</organism>
<proteinExistence type="predicted"/>
<dbReference type="SUPFAM" id="SSF53335">
    <property type="entry name" value="S-adenosyl-L-methionine-dependent methyltransferases"/>
    <property type="match status" value="1"/>
</dbReference>
<keyword evidence="2" id="KW-0949">S-adenosyl-L-methionine</keyword>
<evidence type="ECO:0000313" key="5">
    <source>
        <dbReference type="Proteomes" id="UP000198802"/>
    </source>
</evidence>
<keyword evidence="1" id="KW-0479">Metal-binding</keyword>
<name>A0A0S4QFF3_9ACTN</name>
<dbReference type="InterPro" id="IPR029063">
    <property type="entry name" value="SAM-dependent_MTases_sf"/>
</dbReference>
<reference evidence="5" key="1">
    <citation type="submission" date="2015-11" db="EMBL/GenBank/DDBJ databases">
        <authorList>
            <person name="Varghese N."/>
        </authorList>
    </citation>
    <scope>NUCLEOTIDE SEQUENCE [LARGE SCALE GENOMIC DNA]</scope>
    <source>
        <strain evidence="5">DSM 45899</strain>
    </source>
</reference>
<evidence type="ECO:0000256" key="2">
    <source>
        <dbReference type="PIRSR" id="PIRSR018249-2"/>
    </source>
</evidence>
<keyword evidence="4" id="KW-0808">Transferase</keyword>
<dbReference type="GO" id="GO:0032259">
    <property type="term" value="P:methylation"/>
    <property type="evidence" value="ECO:0007669"/>
    <property type="project" value="UniProtKB-KW"/>
</dbReference>
<evidence type="ECO:0000259" key="3">
    <source>
        <dbReference type="Pfam" id="PF13649"/>
    </source>
</evidence>
<feature type="domain" description="Methyltransferase" evidence="3">
    <location>
        <begin position="111"/>
        <end position="194"/>
    </location>
</feature>
<evidence type="ECO:0000313" key="4">
    <source>
        <dbReference type="EMBL" id="CUU54227.1"/>
    </source>
</evidence>
<dbReference type="Pfam" id="PF13649">
    <property type="entry name" value="Methyltransf_25"/>
    <property type="match status" value="1"/>
</dbReference>
<protein>
    <submittedName>
        <fullName evidence="4">23S rRNA (Guanine745-N1)-methyltransferase</fullName>
    </submittedName>
</protein>
<dbReference type="Gene3D" id="3.40.50.150">
    <property type="entry name" value="Vaccinia Virus protein VP39"/>
    <property type="match status" value="1"/>
</dbReference>
<keyword evidence="4" id="KW-0489">Methyltransferase</keyword>
<dbReference type="InterPro" id="IPR016718">
    <property type="entry name" value="rRNA_m1G-MeTrfase_A_prd"/>
</dbReference>
<gene>
    <name evidence="4" type="ORF">Ga0074812_102233</name>
</gene>
<dbReference type="GO" id="GO:0046872">
    <property type="term" value="F:metal ion binding"/>
    <property type="evidence" value="ECO:0007669"/>
    <property type="project" value="UniProtKB-KW"/>
</dbReference>
<feature type="binding site" evidence="1">
    <location>
        <position position="22"/>
    </location>
    <ligand>
        <name>Zn(2+)</name>
        <dbReference type="ChEBI" id="CHEBI:29105"/>
    </ligand>
</feature>
<keyword evidence="5" id="KW-1185">Reference proteome</keyword>
<feature type="binding site" evidence="1">
    <location>
        <position position="18"/>
    </location>
    <ligand>
        <name>Zn(2+)</name>
        <dbReference type="ChEBI" id="CHEBI:29105"/>
    </ligand>
</feature>
<feature type="binding site" evidence="2">
    <location>
        <position position="62"/>
    </location>
    <ligand>
        <name>S-adenosyl-L-methionine</name>
        <dbReference type="ChEBI" id="CHEBI:59789"/>
    </ligand>
</feature>
<dbReference type="GO" id="GO:0008168">
    <property type="term" value="F:methyltransferase activity"/>
    <property type="evidence" value="ECO:0007669"/>
    <property type="project" value="UniProtKB-KW"/>
</dbReference>
<dbReference type="EMBL" id="FAOZ01000002">
    <property type="protein sequence ID" value="CUU54227.1"/>
    <property type="molecule type" value="Genomic_DNA"/>
</dbReference>
<sequence length="302" mass="31500">MPGPPSSGGSGAPGALRCAEGHSFDVERSGYLNLRTGRARRVVGDTAEMVRARADFLGRGHFAPLTTRLTQLARLTHGTSPARPARAARAARPAGLAAGAAGAAAGLELALEIGAGTAHHLAAIVDDCPERLGLAADVSKFALRRAARAHPRIGAVAFDVADRWPLPDASVDVLLDVFAPRNLPQMRRLLRPGGALLLVTPGDDHLVELRDALGLVGIHPGKRDRLAAELAGHFDQPTSETLTFTLHLAADELVELALMGPSGHHTDAAELRRRLATALSPGRTGMDVTASFVIDHAPVASA</sequence>
<accession>A0A0S4QFF3</accession>
<keyword evidence="1" id="KW-0862">Zinc</keyword>
<feature type="binding site" evidence="2">
    <location>
        <position position="205"/>
    </location>
    <ligand>
        <name>S-adenosyl-L-methionine</name>
        <dbReference type="ChEBI" id="CHEBI:59789"/>
    </ligand>
</feature>
<dbReference type="PIRSF" id="PIRSF018249">
    <property type="entry name" value="MyrA_prd"/>
    <property type="match status" value="1"/>
</dbReference>
<dbReference type="Proteomes" id="UP000198802">
    <property type="component" value="Unassembled WGS sequence"/>
</dbReference>
<dbReference type="InterPro" id="IPR041698">
    <property type="entry name" value="Methyltransf_25"/>
</dbReference>
<evidence type="ECO:0000256" key="1">
    <source>
        <dbReference type="PIRSR" id="PIRSR018249-1"/>
    </source>
</evidence>